<name>A0AAU9RY31_THLAR</name>
<dbReference type="AlphaFoldDB" id="A0AAU9RY31"/>
<protein>
    <submittedName>
        <fullName evidence="1">Uncharacterized protein</fullName>
    </submittedName>
</protein>
<evidence type="ECO:0000313" key="1">
    <source>
        <dbReference type="EMBL" id="CAH2054327.1"/>
    </source>
</evidence>
<dbReference type="Gene3D" id="3.40.50.720">
    <property type="entry name" value="NAD(P)-binding Rossmann-like Domain"/>
    <property type="match status" value="1"/>
</dbReference>
<proteinExistence type="predicted"/>
<evidence type="ECO:0000313" key="2">
    <source>
        <dbReference type="Proteomes" id="UP000836841"/>
    </source>
</evidence>
<organism evidence="1 2">
    <name type="scientific">Thlaspi arvense</name>
    <name type="common">Field penny-cress</name>
    <dbReference type="NCBI Taxonomy" id="13288"/>
    <lineage>
        <taxon>Eukaryota</taxon>
        <taxon>Viridiplantae</taxon>
        <taxon>Streptophyta</taxon>
        <taxon>Embryophyta</taxon>
        <taxon>Tracheophyta</taxon>
        <taxon>Spermatophyta</taxon>
        <taxon>Magnoliopsida</taxon>
        <taxon>eudicotyledons</taxon>
        <taxon>Gunneridae</taxon>
        <taxon>Pentapetalae</taxon>
        <taxon>rosids</taxon>
        <taxon>malvids</taxon>
        <taxon>Brassicales</taxon>
        <taxon>Brassicaceae</taxon>
        <taxon>Thlaspideae</taxon>
        <taxon>Thlaspi</taxon>
    </lineage>
</organism>
<accession>A0AAU9RY31</accession>
<reference evidence="1 2" key="1">
    <citation type="submission" date="2022-03" db="EMBL/GenBank/DDBJ databases">
        <authorList>
            <person name="Nunn A."/>
            <person name="Chopra R."/>
            <person name="Nunn A."/>
            <person name="Contreras Garrido A."/>
        </authorList>
    </citation>
    <scope>NUCLEOTIDE SEQUENCE [LARGE SCALE GENOMIC DNA]</scope>
</reference>
<dbReference type="EMBL" id="OU466859">
    <property type="protein sequence ID" value="CAH2054327.1"/>
    <property type="molecule type" value="Genomic_DNA"/>
</dbReference>
<keyword evidence="2" id="KW-1185">Reference proteome</keyword>
<sequence length="118" mass="12832">MSHGRIINIASVVGLIGNIGQANYAAANPVCQDCITQLSPYSTRDSALLLLFNGALPDSNPLRESCLHVLLFYQDSNPRQRWLTLCRSSEKILLPISSFNFPSPNGSEVAVVGPNIYV</sequence>
<dbReference type="Proteomes" id="UP000836841">
    <property type="component" value="Chromosome 3"/>
</dbReference>
<dbReference type="SUPFAM" id="SSF51735">
    <property type="entry name" value="NAD(P)-binding Rossmann-fold domains"/>
    <property type="match status" value="1"/>
</dbReference>
<dbReference type="InterPro" id="IPR036291">
    <property type="entry name" value="NAD(P)-bd_dom_sf"/>
</dbReference>
<gene>
    <name evidence="1" type="ORF">TAV2_LOCUS9227</name>
</gene>